<reference evidence="4" key="1">
    <citation type="submission" date="2019-07" db="EMBL/GenBank/DDBJ databases">
        <title>Arthrobacter KR32 sp. nov., isolated from mountain cheese made of cows milk.</title>
        <authorList>
            <person name="Flegler A."/>
        </authorList>
    </citation>
    <scope>NUCLEOTIDE SEQUENCE [LARGE SCALE GENOMIC DNA]</scope>
    <source>
        <strain evidence="4">KR32</strain>
    </source>
</reference>
<dbReference type="OrthoDB" id="4804608at2"/>
<feature type="transmembrane region" description="Helical" evidence="2">
    <location>
        <begin position="258"/>
        <end position="280"/>
    </location>
</feature>
<feature type="transmembrane region" description="Helical" evidence="2">
    <location>
        <begin position="292"/>
        <end position="314"/>
    </location>
</feature>
<name>A0A7X1NR08_9MICC</name>
<dbReference type="NCBIfam" id="TIGR01906">
    <property type="entry name" value="integ_TIGR01906"/>
    <property type="match status" value="1"/>
</dbReference>
<keyword evidence="2" id="KW-0472">Membrane</keyword>
<gene>
    <name evidence="3" type="ORF">FNH21_11795</name>
</gene>
<comment type="caution">
    <text evidence="3">The sequence shown here is derived from an EMBL/GenBank/DDBJ whole genome shotgun (WGS) entry which is preliminary data.</text>
</comment>
<dbReference type="Proteomes" id="UP000326464">
    <property type="component" value="Unassembled WGS sequence"/>
</dbReference>
<accession>A0A7X1NR08</accession>
<sequence length="398" mass="41580">MPAPDDAPAMEASPSTAVTPTVDPAGQGTSSDDASREGAPADDRHTAGGNGLAPTAAGSMPGSMPGPMAGASTASGSSAIGSPATGSSAAGQAVSGSSDTVRASTAAAQPAPDDSPDGRELHPPGAEPTTDTGALSVRPPDKDVARRAAVRDQAVSAKPALPRFLQVVVALFFPVIVVAAAVRAVATSSFLWLEYNRPGFLADQYGFSLDDRMTYGSYALDYVLNFAPPRYLGGLVTPEGEPLFLESEVGHMADVKGVLGLSFFIALVMFVLAVVACVYLARRYKGGIRRALFSGAVLTLVGIVVLTVLAVIGWQTFFTQVHALFFADGTWTFRVDDTLIRLFPEQFWTDSAVTIAVLVLAATILTLVATWPTKARRDRSMLAQDAAQARYREALEKS</sequence>
<keyword evidence="2" id="KW-1133">Transmembrane helix</keyword>
<dbReference type="AlphaFoldDB" id="A0A7X1NR08"/>
<feature type="compositionally biased region" description="Low complexity" evidence="1">
    <location>
        <begin position="1"/>
        <end position="15"/>
    </location>
</feature>
<evidence type="ECO:0000313" key="4">
    <source>
        <dbReference type="Proteomes" id="UP000326464"/>
    </source>
</evidence>
<feature type="compositionally biased region" description="Low complexity" evidence="1">
    <location>
        <begin position="69"/>
        <end position="112"/>
    </location>
</feature>
<dbReference type="InterPro" id="IPR010178">
    <property type="entry name" value="Lit"/>
</dbReference>
<feature type="compositionally biased region" description="Basic and acidic residues" evidence="1">
    <location>
        <begin position="33"/>
        <end position="46"/>
    </location>
</feature>
<feature type="transmembrane region" description="Helical" evidence="2">
    <location>
        <begin position="164"/>
        <end position="186"/>
    </location>
</feature>
<protein>
    <submittedName>
        <fullName evidence="3">TIGR01906 family membrane protein</fullName>
    </submittedName>
</protein>
<organism evidence="3 4">
    <name type="scientific">Arthrobacter bussei</name>
    <dbReference type="NCBI Taxonomy" id="2594179"/>
    <lineage>
        <taxon>Bacteria</taxon>
        <taxon>Bacillati</taxon>
        <taxon>Actinomycetota</taxon>
        <taxon>Actinomycetes</taxon>
        <taxon>Micrococcales</taxon>
        <taxon>Micrococcaceae</taxon>
        <taxon>Arthrobacter</taxon>
    </lineage>
</organism>
<dbReference type="EMBL" id="VJXX01000003">
    <property type="protein sequence ID" value="MPY11392.1"/>
    <property type="molecule type" value="Genomic_DNA"/>
</dbReference>
<feature type="transmembrane region" description="Helical" evidence="2">
    <location>
        <begin position="352"/>
        <end position="371"/>
    </location>
</feature>
<evidence type="ECO:0000313" key="3">
    <source>
        <dbReference type="EMBL" id="MPY11392.1"/>
    </source>
</evidence>
<proteinExistence type="predicted"/>
<keyword evidence="4" id="KW-1185">Reference proteome</keyword>
<keyword evidence="2" id="KW-0812">Transmembrane</keyword>
<evidence type="ECO:0000256" key="2">
    <source>
        <dbReference type="SAM" id="Phobius"/>
    </source>
</evidence>
<dbReference type="Pfam" id="PF07314">
    <property type="entry name" value="Lit"/>
    <property type="match status" value="1"/>
</dbReference>
<feature type="region of interest" description="Disordered" evidence="1">
    <location>
        <begin position="1"/>
        <end position="143"/>
    </location>
</feature>
<evidence type="ECO:0000256" key="1">
    <source>
        <dbReference type="SAM" id="MobiDB-lite"/>
    </source>
</evidence>